<sequence length="68" mass="8122">SVLGYGLVVFLWTESYSKFYEGFKNYYVIARFVIDAEEQTVFKRVRVDRTIRLASRIRETSFSENKEI</sequence>
<dbReference type="EMBL" id="CAJNOC010002282">
    <property type="protein sequence ID" value="CAF0923713.1"/>
    <property type="molecule type" value="Genomic_DNA"/>
</dbReference>
<gene>
    <name evidence="1" type="ORF">OXX778_LOCUS12523</name>
</gene>
<feature type="non-terminal residue" evidence="1">
    <location>
        <position position="1"/>
    </location>
</feature>
<reference evidence="1" key="1">
    <citation type="submission" date="2021-02" db="EMBL/GenBank/DDBJ databases">
        <authorList>
            <person name="Nowell W R."/>
        </authorList>
    </citation>
    <scope>NUCLEOTIDE SEQUENCE</scope>
    <source>
        <strain evidence="1">Ploen Becks lab</strain>
    </source>
</reference>
<accession>A0A814B9K0</accession>
<dbReference type="Proteomes" id="UP000663879">
    <property type="component" value="Unassembled WGS sequence"/>
</dbReference>
<organism evidence="1 2">
    <name type="scientific">Brachionus calyciflorus</name>
    <dbReference type="NCBI Taxonomy" id="104777"/>
    <lineage>
        <taxon>Eukaryota</taxon>
        <taxon>Metazoa</taxon>
        <taxon>Spiralia</taxon>
        <taxon>Gnathifera</taxon>
        <taxon>Rotifera</taxon>
        <taxon>Eurotatoria</taxon>
        <taxon>Monogononta</taxon>
        <taxon>Pseudotrocha</taxon>
        <taxon>Ploima</taxon>
        <taxon>Brachionidae</taxon>
        <taxon>Brachionus</taxon>
    </lineage>
</organism>
<evidence type="ECO:0000313" key="1">
    <source>
        <dbReference type="EMBL" id="CAF0923713.1"/>
    </source>
</evidence>
<evidence type="ECO:0000313" key="2">
    <source>
        <dbReference type="Proteomes" id="UP000663879"/>
    </source>
</evidence>
<proteinExistence type="predicted"/>
<protein>
    <submittedName>
        <fullName evidence="1">Uncharacterized protein</fullName>
    </submittedName>
</protein>
<name>A0A814B9K0_9BILA</name>
<comment type="caution">
    <text evidence="1">The sequence shown here is derived from an EMBL/GenBank/DDBJ whole genome shotgun (WGS) entry which is preliminary data.</text>
</comment>
<keyword evidence="2" id="KW-1185">Reference proteome</keyword>
<dbReference type="AlphaFoldDB" id="A0A814B9K0"/>